<dbReference type="PRINTS" id="PR00036">
    <property type="entry name" value="HTHLACI"/>
</dbReference>
<dbReference type="Gene3D" id="1.10.260.40">
    <property type="entry name" value="lambda repressor-like DNA-binding domains"/>
    <property type="match status" value="1"/>
</dbReference>
<dbReference type="PANTHER" id="PTHR30146">
    <property type="entry name" value="LACI-RELATED TRANSCRIPTIONAL REPRESSOR"/>
    <property type="match status" value="1"/>
</dbReference>
<dbReference type="SMART" id="SM00354">
    <property type="entry name" value="HTH_LACI"/>
    <property type="match status" value="1"/>
</dbReference>
<organism evidence="5 6">
    <name type="scientific">Alkalihalobacterium chitinilyticum</name>
    <dbReference type="NCBI Taxonomy" id="2980103"/>
    <lineage>
        <taxon>Bacteria</taxon>
        <taxon>Bacillati</taxon>
        <taxon>Bacillota</taxon>
        <taxon>Bacilli</taxon>
        <taxon>Bacillales</taxon>
        <taxon>Bacillaceae</taxon>
        <taxon>Alkalihalobacterium</taxon>
    </lineage>
</organism>
<dbReference type="SUPFAM" id="SSF47413">
    <property type="entry name" value="lambda repressor-like DNA-binding domains"/>
    <property type="match status" value="1"/>
</dbReference>
<dbReference type="Proteomes" id="UP001148125">
    <property type="component" value="Unassembled WGS sequence"/>
</dbReference>
<feature type="domain" description="HTH lacI-type" evidence="4">
    <location>
        <begin position="3"/>
        <end position="57"/>
    </location>
</feature>
<evidence type="ECO:0000256" key="3">
    <source>
        <dbReference type="ARBA" id="ARBA00023163"/>
    </source>
</evidence>
<comment type="caution">
    <text evidence="5">The sequence shown here is derived from an EMBL/GenBank/DDBJ whole genome shotgun (WGS) entry which is preliminary data.</text>
</comment>
<dbReference type="RefSeq" id="WP_275117375.1">
    <property type="nucleotide sequence ID" value="NZ_JAOTPO010000003.1"/>
</dbReference>
<dbReference type="InterPro" id="IPR028082">
    <property type="entry name" value="Peripla_BP_I"/>
</dbReference>
<dbReference type="Pfam" id="PF00532">
    <property type="entry name" value="Peripla_BP_1"/>
    <property type="match status" value="1"/>
</dbReference>
<reference evidence="5" key="1">
    <citation type="submission" date="2024-05" db="EMBL/GenBank/DDBJ databases">
        <title>Alkalihalobacillus sp. strain MEB203 novel alkaliphilic bacterium from Lonar Lake, India.</title>
        <authorList>
            <person name="Joshi A."/>
            <person name="Thite S."/>
            <person name="Mengade P."/>
        </authorList>
    </citation>
    <scope>NUCLEOTIDE SEQUENCE</scope>
    <source>
        <strain evidence="5">MEB 203</strain>
    </source>
</reference>
<dbReference type="Pfam" id="PF00356">
    <property type="entry name" value="LacI"/>
    <property type="match status" value="1"/>
</dbReference>
<name>A0ABT5VBA0_9BACI</name>
<dbReference type="InterPro" id="IPR010982">
    <property type="entry name" value="Lambda_DNA-bd_dom_sf"/>
</dbReference>
<evidence type="ECO:0000256" key="1">
    <source>
        <dbReference type="ARBA" id="ARBA00023015"/>
    </source>
</evidence>
<keyword evidence="2" id="KW-0238">DNA-binding</keyword>
<gene>
    <name evidence="5" type="ORF">N7Z68_05005</name>
</gene>
<dbReference type="PROSITE" id="PS00356">
    <property type="entry name" value="HTH_LACI_1"/>
    <property type="match status" value="1"/>
</dbReference>
<keyword evidence="1" id="KW-0805">Transcription regulation</keyword>
<dbReference type="InterPro" id="IPR000843">
    <property type="entry name" value="HTH_LacI"/>
</dbReference>
<evidence type="ECO:0000313" key="5">
    <source>
        <dbReference type="EMBL" id="MDE5412734.1"/>
    </source>
</evidence>
<keyword evidence="3" id="KW-0804">Transcription</keyword>
<sequence>MKPTIKDVAQKANVSIATVSRILNNQLGYSEKTKERVLEVIKELGFRPNAIARGLVSKRTKTIGVLLPNVTSSFASKLLKGIEESAHENDYSMIVCNTDHSGSRTLDYLNILGEKKVDGLVFSSQEIKEEYYETITRLGIPVILISTMSYRFPLPYVKVDDRQAAYHATSYLIENGHDKIAMISGNDDLTGKPRMEGYKQAIEDHGLTLDEKLITYGDFDFESGKKCLKQLLPLKDEFTAVFAASDDMAVGAISAAYENNLKVPDDFSIIGFDNTLVAEMAIPPLTTVAQPLREMGKAAIEKVIEMIEKEDHHASSSIMNFQIIERNSVKSLKST</sequence>
<accession>A0ABT5VBA0</accession>
<dbReference type="SUPFAM" id="SSF53822">
    <property type="entry name" value="Periplasmic binding protein-like I"/>
    <property type="match status" value="1"/>
</dbReference>
<dbReference type="EMBL" id="JAOTPO010000003">
    <property type="protein sequence ID" value="MDE5412734.1"/>
    <property type="molecule type" value="Genomic_DNA"/>
</dbReference>
<dbReference type="PANTHER" id="PTHR30146:SF109">
    <property type="entry name" value="HTH-TYPE TRANSCRIPTIONAL REGULATOR GALS"/>
    <property type="match status" value="1"/>
</dbReference>
<evidence type="ECO:0000256" key="2">
    <source>
        <dbReference type="ARBA" id="ARBA00023125"/>
    </source>
</evidence>
<evidence type="ECO:0000259" key="4">
    <source>
        <dbReference type="PROSITE" id="PS50932"/>
    </source>
</evidence>
<dbReference type="Gene3D" id="3.40.50.2300">
    <property type="match status" value="2"/>
</dbReference>
<protein>
    <submittedName>
        <fullName evidence="5">LacI family transcriptional regulator</fullName>
    </submittedName>
</protein>
<dbReference type="PROSITE" id="PS50932">
    <property type="entry name" value="HTH_LACI_2"/>
    <property type="match status" value="1"/>
</dbReference>
<evidence type="ECO:0000313" key="6">
    <source>
        <dbReference type="Proteomes" id="UP001148125"/>
    </source>
</evidence>
<proteinExistence type="predicted"/>
<dbReference type="InterPro" id="IPR001761">
    <property type="entry name" value="Peripla_BP/Lac1_sug-bd_dom"/>
</dbReference>
<dbReference type="CDD" id="cd01392">
    <property type="entry name" value="HTH_LacI"/>
    <property type="match status" value="1"/>
</dbReference>
<dbReference type="CDD" id="cd19975">
    <property type="entry name" value="PBP1_CcpA-like"/>
    <property type="match status" value="1"/>
</dbReference>
<keyword evidence="6" id="KW-1185">Reference proteome</keyword>